<dbReference type="PANTHER" id="PTHR11081:SF75">
    <property type="entry name" value="ENDONUCLEASE, PUTATIVE (AFU_ORTHOLOGUE AFUA_3G13260)-RELATED"/>
    <property type="match status" value="1"/>
</dbReference>
<dbReference type="InterPro" id="IPR029060">
    <property type="entry name" value="PIN-like_dom_sf"/>
</dbReference>
<dbReference type="EMBL" id="KN832022">
    <property type="protein sequence ID" value="KIN97879.1"/>
    <property type="molecule type" value="Genomic_DNA"/>
</dbReference>
<dbReference type="SMART" id="SM00484">
    <property type="entry name" value="XPGI"/>
    <property type="match status" value="1"/>
</dbReference>
<evidence type="ECO:0000313" key="3">
    <source>
        <dbReference type="Proteomes" id="UP000054217"/>
    </source>
</evidence>
<name>A0A0C3N9W4_PISTI</name>
<dbReference type="Proteomes" id="UP000054217">
    <property type="component" value="Unassembled WGS sequence"/>
</dbReference>
<dbReference type="SUPFAM" id="SSF88723">
    <property type="entry name" value="PIN domain-like"/>
    <property type="match status" value="1"/>
</dbReference>
<organism evidence="2 3">
    <name type="scientific">Pisolithus tinctorius Marx 270</name>
    <dbReference type="NCBI Taxonomy" id="870435"/>
    <lineage>
        <taxon>Eukaryota</taxon>
        <taxon>Fungi</taxon>
        <taxon>Dikarya</taxon>
        <taxon>Basidiomycota</taxon>
        <taxon>Agaricomycotina</taxon>
        <taxon>Agaricomycetes</taxon>
        <taxon>Agaricomycetidae</taxon>
        <taxon>Boletales</taxon>
        <taxon>Sclerodermatineae</taxon>
        <taxon>Pisolithaceae</taxon>
        <taxon>Pisolithus</taxon>
    </lineage>
</organism>
<dbReference type="STRING" id="870435.A0A0C3N9W4"/>
<dbReference type="AlphaFoldDB" id="A0A0C3N9W4"/>
<reference evidence="2 3" key="1">
    <citation type="submission" date="2014-04" db="EMBL/GenBank/DDBJ databases">
        <authorList>
            <consortium name="DOE Joint Genome Institute"/>
            <person name="Kuo A."/>
            <person name="Kohler A."/>
            <person name="Costa M.D."/>
            <person name="Nagy L.G."/>
            <person name="Floudas D."/>
            <person name="Copeland A."/>
            <person name="Barry K.W."/>
            <person name="Cichocki N."/>
            <person name="Veneault-Fourrey C."/>
            <person name="LaButti K."/>
            <person name="Lindquist E.A."/>
            <person name="Lipzen A."/>
            <person name="Lundell T."/>
            <person name="Morin E."/>
            <person name="Murat C."/>
            <person name="Sun H."/>
            <person name="Tunlid A."/>
            <person name="Henrissat B."/>
            <person name="Grigoriev I.V."/>
            <person name="Hibbett D.S."/>
            <person name="Martin F."/>
            <person name="Nordberg H.P."/>
            <person name="Cantor M.N."/>
            <person name="Hua S.X."/>
        </authorList>
    </citation>
    <scope>NUCLEOTIDE SEQUENCE [LARGE SCALE GENOMIC DNA]</scope>
    <source>
        <strain evidence="2 3">Marx 270</strain>
    </source>
</reference>
<dbReference type="InterPro" id="IPR006086">
    <property type="entry name" value="XPG-I_dom"/>
</dbReference>
<keyword evidence="3" id="KW-1185">Reference proteome</keyword>
<feature type="domain" description="XPG-I" evidence="1">
    <location>
        <begin position="141"/>
        <end position="217"/>
    </location>
</feature>
<dbReference type="InterPro" id="IPR006084">
    <property type="entry name" value="XPG/Rad2"/>
</dbReference>
<evidence type="ECO:0000313" key="2">
    <source>
        <dbReference type="EMBL" id="KIN97879.1"/>
    </source>
</evidence>
<accession>A0A0C3N9W4</accession>
<gene>
    <name evidence="2" type="ORF">M404DRAFT_159168</name>
</gene>
<dbReference type="Gene3D" id="3.40.50.1010">
    <property type="entry name" value="5'-nuclease"/>
    <property type="match status" value="2"/>
</dbReference>
<sequence>MRVSELWPVSDCSFLLFRWRGYTDHTKLLAPAASPYTLGQLAAETFDPSGNEEGVRLLTVGFNASAWMHSLVNVFSWRQAGTGRSHEMDIIFRRLSALSRMLLHPYFVFDGPDCPQLKRGEDVVGSTSPRLLVQRFQELLLMFGFNWHTASHFLYPPGEAEAELACLQSCKLIDVVVTPYNDALLFGATRVVRSDLHSGRFEDMQVYSSEAIEDCAGLEWGDLLLIMLMSSVDDDTGCRWCSEDVACQLVRYGFGRTLFQAAITLQFVEFMEFVAKWRNDVCEVLRTDPQRLLGRRYHELARIIKEERIEFPDPAVLAMYLLPLTSWSDGGHPPVAFVTSRQPNLASLATFCSQRLGWSLDTIQSRLIDASAGAATRALLQVSLATILNMPVQPHRLSYTVPR</sequence>
<reference evidence="3" key="2">
    <citation type="submission" date="2015-01" db="EMBL/GenBank/DDBJ databases">
        <title>Evolutionary Origins and Diversification of the Mycorrhizal Mutualists.</title>
        <authorList>
            <consortium name="DOE Joint Genome Institute"/>
            <consortium name="Mycorrhizal Genomics Consortium"/>
            <person name="Kohler A."/>
            <person name="Kuo A."/>
            <person name="Nagy L.G."/>
            <person name="Floudas D."/>
            <person name="Copeland A."/>
            <person name="Barry K.W."/>
            <person name="Cichocki N."/>
            <person name="Veneault-Fourrey C."/>
            <person name="LaButti K."/>
            <person name="Lindquist E.A."/>
            <person name="Lipzen A."/>
            <person name="Lundell T."/>
            <person name="Morin E."/>
            <person name="Murat C."/>
            <person name="Riley R."/>
            <person name="Ohm R."/>
            <person name="Sun H."/>
            <person name="Tunlid A."/>
            <person name="Henrissat B."/>
            <person name="Grigoriev I.V."/>
            <person name="Hibbett D.S."/>
            <person name="Martin F."/>
        </authorList>
    </citation>
    <scope>NUCLEOTIDE SEQUENCE [LARGE SCALE GENOMIC DNA]</scope>
    <source>
        <strain evidence="3">Marx 270</strain>
    </source>
</reference>
<dbReference type="PANTHER" id="PTHR11081">
    <property type="entry name" value="FLAP ENDONUCLEASE FAMILY MEMBER"/>
    <property type="match status" value="1"/>
</dbReference>
<dbReference type="OrthoDB" id="2678758at2759"/>
<dbReference type="HOGENOM" id="CLU_007575_4_1_1"/>
<protein>
    <recommendedName>
        <fullName evidence="1">XPG-I domain-containing protein</fullName>
    </recommendedName>
</protein>
<dbReference type="InParanoid" id="A0A0C3N9W4"/>
<dbReference type="GO" id="GO:0006974">
    <property type="term" value="P:DNA damage response"/>
    <property type="evidence" value="ECO:0007669"/>
    <property type="project" value="UniProtKB-ARBA"/>
</dbReference>
<dbReference type="CDD" id="cd09870">
    <property type="entry name" value="PIN_YEN1"/>
    <property type="match status" value="1"/>
</dbReference>
<dbReference type="Pfam" id="PF00867">
    <property type="entry name" value="XPG_I"/>
    <property type="match status" value="1"/>
</dbReference>
<dbReference type="GO" id="GO:0017108">
    <property type="term" value="F:5'-flap endonuclease activity"/>
    <property type="evidence" value="ECO:0007669"/>
    <property type="project" value="TreeGrafter"/>
</dbReference>
<evidence type="ECO:0000259" key="1">
    <source>
        <dbReference type="SMART" id="SM00484"/>
    </source>
</evidence>
<proteinExistence type="predicted"/>